<dbReference type="Proteomes" id="UP000198847">
    <property type="component" value="Unassembled WGS sequence"/>
</dbReference>
<dbReference type="GO" id="GO:0016857">
    <property type="term" value="F:racemase and epimerase activity, acting on carbohydrates and derivatives"/>
    <property type="evidence" value="ECO:0007669"/>
    <property type="project" value="InterPro"/>
</dbReference>
<dbReference type="Gene3D" id="3.20.20.70">
    <property type="entry name" value="Aldolase class I"/>
    <property type="match status" value="1"/>
</dbReference>
<protein>
    <submittedName>
        <fullName evidence="3">Ribulose-5-phosphate 3-epimerase</fullName>
    </submittedName>
</protein>
<dbReference type="STRING" id="112903.SAMN04490178_11882"/>
<name>A0A1H8WWR0_9FIRM</name>
<proteinExistence type="predicted"/>
<dbReference type="RefSeq" id="WP_091748819.1">
    <property type="nucleotide sequence ID" value="NZ_FODY01000018.1"/>
</dbReference>
<keyword evidence="4" id="KW-1185">Reference proteome</keyword>
<sequence>MENNFLLKNGSEIVISPSLICADFCNLLDQIKEIEKIGVTSLHVDLIDGHFSPSMPLGLTVIEQLRSKSSLDFDVHIMAEDNEFFIKELINIGVQSITFHYEAALHGERMLRLIKAAGIKAGIALNPATPLQVMHYLLESCDYVLLMLISPGYAGHKGETMVPYALRKIRECREYIEKQGLQSKIIVDGRVSLNVIADVVAAGADCLVAGSTSFFWKGASLRDNFTQMNKEIQLGLAARNHGGGGGK</sequence>
<keyword evidence="1" id="KW-0479">Metal-binding</keyword>
<dbReference type="Pfam" id="PF00834">
    <property type="entry name" value="Ribul_P_3_epim"/>
    <property type="match status" value="1"/>
</dbReference>
<dbReference type="AlphaFoldDB" id="A0A1H8WWR0"/>
<dbReference type="InterPro" id="IPR011060">
    <property type="entry name" value="RibuloseP-bd_barrel"/>
</dbReference>
<organism evidence="3 4">
    <name type="scientific">Propionispora vibrioides</name>
    <dbReference type="NCBI Taxonomy" id="112903"/>
    <lineage>
        <taxon>Bacteria</taxon>
        <taxon>Bacillati</taxon>
        <taxon>Bacillota</taxon>
        <taxon>Negativicutes</taxon>
        <taxon>Selenomonadales</taxon>
        <taxon>Sporomusaceae</taxon>
        <taxon>Propionispora</taxon>
    </lineage>
</organism>
<dbReference type="InterPro" id="IPR000056">
    <property type="entry name" value="Ribul_P_3_epim-like"/>
</dbReference>
<dbReference type="OrthoDB" id="1677561at2"/>
<dbReference type="NCBIfam" id="NF004076">
    <property type="entry name" value="PRK05581.1-4"/>
    <property type="match status" value="1"/>
</dbReference>
<dbReference type="PANTHER" id="PTHR11749">
    <property type="entry name" value="RIBULOSE-5-PHOSPHATE-3-EPIMERASE"/>
    <property type="match status" value="1"/>
</dbReference>
<dbReference type="GO" id="GO:0005975">
    <property type="term" value="P:carbohydrate metabolic process"/>
    <property type="evidence" value="ECO:0007669"/>
    <property type="project" value="InterPro"/>
</dbReference>
<reference evidence="3 4" key="1">
    <citation type="submission" date="2016-10" db="EMBL/GenBank/DDBJ databases">
        <authorList>
            <person name="de Groot N.N."/>
        </authorList>
    </citation>
    <scope>NUCLEOTIDE SEQUENCE [LARGE SCALE GENOMIC DNA]</scope>
    <source>
        <strain evidence="3 4">DSM 13305</strain>
    </source>
</reference>
<keyword evidence="2" id="KW-0413">Isomerase</keyword>
<evidence type="ECO:0000313" key="3">
    <source>
        <dbReference type="EMBL" id="SEP32049.1"/>
    </source>
</evidence>
<evidence type="ECO:0000256" key="1">
    <source>
        <dbReference type="ARBA" id="ARBA00022723"/>
    </source>
</evidence>
<dbReference type="InterPro" id="IPR013785">
    <property type="entry name" value="Aldolase_TIM"/>
</dbReference>
<gene>
    <name evidence="3" type="ORF">SAMN04490178_11882</name>
</gene>
<evidence type="ECO:0000313" key="4">
    <source>
        <dbReference type="Proteomes" id="UP000198847"/>
    </source>
</evidence>
<dbReference type="SUPFAM" id="SSF51366">
    <property type="entry name" value="Ribulose-phoshate binding barrel"/>
    <property type="match status" value="1"/>
</dbReference>
<accession>A0A1H8WWR0</accession>
<dbReference type="CDD" id="cd00429">
    <property type="entry name" value="RPE"/>
    <property type="match status" value="1"/>
</dbReference>
<dbReference type="GO" id="GO:0046872">
    <property type="term" value="F:metal ion binding"/>
    <property type="evidence" value="ECO:0007669"/>
    <property type="project" value="UniProtKB-KW"/>
</dbReference>
<dbReference type="EMBL" id="FODY01000018">
    <property type="protein sequence ID" value="SEP32049.1"/>
    <property type="molecule type" value="Genomic_DNA"/>
</dbReference>
<evidence type="ECO:0000256" key="2">
    <source>
        <dbReference type="ARBA" id="ARBA00023235"/>
    </source>
</evidence>